<dbReference type="InterPro" id="IPR009308">
    <property type="entry name" value="Rhamnose_isomerase"/>
</dbReference>
<proteinExistence type="inferred from homology"/>
<dbReference type="InterPro" id="IPR050337">
    <property type="entry name" value="L-rhamnose_isomerase"/>
</dbReference>
<feature type="binding site" evidence="6">
    <location>
        <position position="261"/>
    </location>
    <ligand>
        <name>Mn(2+)</name>
        <dbReference type="ChEBI" id="CHEBI:29035"/>
    </ligand>
</feature>
<dbReference type="Pfam" id="PF06134">
    <property type="entry name" value="RhaA"/>
    <property type="match status" value="1"/>
</dbReference>
<comment type="cofactor">
    <cofactor evidence="6">
        <name>Mn(2+)</name>
        <dbReference type="ChEBI" id="CHEBI:29035"/>
    </cofactor>
    <text evidence="6">Binds 1 Mn(2+) ion per subunit.</text>
</comment>
<keyword evidence="3 6" id="KW-0464">Manganese</keyword>
<evidence type="ECO:0000256" key="4">
    <source>
        <dbReference type="ARBA" id="ARBA00023235"/>
    </source>
</evidence>
<dbReference type="GO" id="GO:0019324">
    <property type="term" value="P:L-lyxose metabolic process"/>
    <property type="evidence" value="ECO:0007669"/>
    <property type="project" value="TreeGrafter"/>
</dbReference>
<comment type="catalytic activity">
    <reaction evidence="6">
        <text>L-rhamnopyranose = L-rhamnulose</text>
        <dbReference type="Rhea" id="RHEA:23160"/>
        <dbReference type="ChEBI" id="CHEBI:17897"/>
        <dbReference type="ChEBI" id="CHEBI:62346"/>
        <dbReference type="EC" id="5.3.1.14"/>
    </reaction>
</comment>
<keyword evidence="9" id="KW-1185">Reference proteome</keyword>
<sequence>MNIKEKYEAAKQEYAKFGIDVDKVLEELQKVKVSVHCWQGDDVTGFEVSQNQLSGGIQATGNYPGRARNPEELRADLDKALSLIPGKHKINLHAIYAETNGKAVERDEIKPEHFENWVNWAKERGLGLDFNPTIFSHPKASDGLTLSHPNKEIRDFWIRHAIASRKIGEYFGKELGQTCLTNLWIPDGYKDIPSDRLGPRKRLKDSLDQIFAEKVDTKYNLDAVESKVFGIGAESYTVGSSEFYINYAAKNGILSLLDTGHYHPTEVVSDKISSMLLFSEKVALHVSRPVRWDSDHVVIFDDELKEIAKEIVRNDALDRVIIGLDFFDASINRIAAWVIGTRNMLKALLSAMLIPHDQLIKLQEEGNFTERLALMEELKTYPLGDIWNYYCEINNVPVKEDWIKDVKEYEKTILENRK</sequence>
<feature type="binding site" evidence="6">
    <location>
        <position position="295"/>
    </location>
    <ligand>
        <name>Mn(2+)</name>
        <dbReference type="ChEBI" id="CHEBI:29035"/>
    </ligand>
</feature>
<keyword evidence="2 6" id="KW-0479">Metal-binding</keyword>
<evidence type="ECO:0000256" key="5">
    <source>
        <dbReference type="ARBA" id="ARBA00023308"/>
    </source>
</evidence>
<evidence type="ECO:0000256" key="2">
    <source>
        <dbReference type="ARBA" id="ARBA00022723"/>
    </source>
</evidence>
<dbReference type="PANTHER" id="PTHR30268">
    <property type="entry name" value="L-RHAMNOSE ISOMERASE"/>
    <property type="match status" value="1"/>
</dbReference>
<evidence type="ECO:0000256" key="1">
    <source>
        <dbReference type="ARBA" id="ARBA00022490"/>
    </source>
</evidence>
<dbReference type="SUPFAM" id="SSF51658">
    <property type="entry name" value="Xylose isomerase-like"/>
    <property type="match status" value="1"/>
</dbReference>
<keyword evidence="4 6" id="KW-0413">Isomerase</keyword>
<dbReference type="EMBL" id="CP025746">
    <property type="protein sequence ID" value="QAA34238.1"/>
    <property type="molecule type" value="Genomic_DNA"/>
</dbReference>
<feature type="binding site" evidence="6">
    <location>
        <position position="293"/>
    </location>
    <ligand>
        <name>Mn(2+)</name>
        <dbReference type="ChEBI" id="CHEBI:29035"/>
    </ligand>
</feature>
<evidence type="ECO:0000313" key="8">
    <source>
        <dbReference type="EMBL" id="QAA34238.1"/>
    </source>
</evidence>
<dbReference type="KEGG" id="cmah:C1I91_22800"/>
<dbReference type="HAMAP" id="MF_00541">
    <property type="entry name" value="RhaA"/>
    <property type="match status" value="1"/>
</dbReference>
<dbReference type="GO" id="GO:0019301">
    <property type="term" value="P:rhamnose catabolic process"/>
    <property type="evidence" value="ECO:0007669"/>
    <property type="project" value="UniProtKB-UniRule"/>
</dbReference>
<dbReference type="NCBIfam" id="TIGR01748">
    <property type="entry name" value="rhaA"/>
    <property type="match status" value="1"/>
</dbReference>
<dbReference type="GO" id="GO:0030145">
    <property type="term" value="F:manganese ion binding"/>
    <property type="evidence" value="ECO:0007669"/>
    <property type="project" value="UniProtKB-UniRule"/>
</dbReference>
<reference evidence="8 9" key="1">
    <citation type="submission" date="2018-01" db="EMBL/GenBank/DDBJ databases">
        <title>Genome Sequencing and Assembly of Anaerobacter polyendosporus strain CT4.</title>
        <authorList>
            <person name="Tachaapaikoon C."/>
            <person name="Sutheeworapong S."/>
            <person name="Jenjaroenpun P."/>
            <person name="Wongsurawat T."/>
            <person name="Nookeaw I."/>
            <person name="Cheawchanlertfa P."/>
            <person name="Kosugi A."/>
            <person name="Cheevadhanarak S."/>
            <person name="Ratanakhanokchai K."/>
        </authorList>
    </citation>
    <scope>NUCLEOTIDE SEQUENCE [LARGE SCALE GENOMIC DNA]</scope>
    <source>
        <strain evidence="8 9">CT4</strain>
    </source>
</reference>
<dbReference type="InterPro" id="IPR036237">
    <property type="entry name" value="Xyl_isomerase-like_sf"/>
</dbReference>
<evidence type="ECO:0000256" key="7">
    <source>
        <dbReference type="NCBIfam" id="TIGR01748"/>
    </source>
</evidence>
<comment type="subcellular location">
    <subcellularLocation>
        <location evidence="6">Cytoplasm</location>
    </subcellularLocation>
</comment>
<keyword evidence="1 6" id="KW-0963">Cytoplasm</keyword>
<evidence type="ECO:0000256" key="3">
    <source>
        <dbReference type="ARBA" id="ARBA00023211"/>
    </source>
</evidence>
<organism evidence="8 9">
    <name type="scientific">Clostridium manihotivorum</name>
    <dbReference type="NCBI Taxonomy" id="2320868"/>
    <lineage>
        <taxon>Bacteria</taxon>
        <taxon>Bacillati</taxon>
        <taxon>Bacillota</taxon>
        <taxon>Clostridia</taxon>
        <taxon>Eubacteriales</taxon>
        <taxon>Clostridiaceae</taxon>
        <taxon>Clostridium</taxon>
    </lineage>
</organism>
<dbReference type="PANTHER" id="PTHR30268:SF0">
    <property type="entry name" value="L-RHAMNOSE ISOMERASE"/>
    <property type="match status" value="1"/>
</dbReference>
<evidence type="ECO:0000256" key="6">
    <source>
        <dbReference type="HAMAP-Rule" id="MF_00541"/>
    </source>
</evidence>
<gene>
    <name evidence="6 8" type="primary">rhaA</name>
    <name evidence="8" type="ORF">C1I91_22800</name>
</gene>
<comment type="similarity">
    <text evidence="6">Belongs to the rhamnose isomerase family.</text>
</comment>
<dbReference type="GO" id="GO:0008740">
    <property type="term" value="F:L-rhamnose isomerase activity"/>
    <property type="evidence" value="ECO:0007669"/>
    <property type="project" value="UniProtKB-UniRule"/>
</dbReference>
<keyword evidence="5 6" id="KW-0684">Rhamnose metabolism</keyword>
<dbReference type="AlphaFoldDB" id="A0A3R5X497"/>
<protein>
    <recommendedName>
        <fullName evidence="6 7">L-rhamnose isomerase</fullName>
        <ecNumber evidence="6 7">5.3.1.14</ecNumber>
    </recommendedName>
</protein>
<dbReference type="Gene3D" id="3.20.20.150">
    <property type="entry name" value="Divalent-metal-dependent TIM barrel enzymes"/>
    <property type="match status" value="1"/>
</dbReference>
<dbReference type="RefSeq" id="WP_128214959.1">
    <property type="nucleotide sequence ID" value="NZ_CP025746.1"/>
</dbReference>
<evidence type="ECO:0000313" key="9">
    <source>
        <dbReference type="Proteomes" id="UP000286268"/>
    </source>
</evidence>
<dbReference type="GO" id="GO:0005737">
    <property type="term" value="C:cytoplasm"/>
    <property type="evidence" value="ECO:0007669"/>
    <property type="project" value="UniProtKB-SubCell"/>
</dbReference>
<dbReference type="NCBIfam" id="NF002203">
    <property type="entry name" value="PRK01076.1"/>
    <property type="match status" value="1"/>
</dbReference>
<dbReference type="OrthoDB" id="9766697at2"/>
<dbReference type="Proteomes" id="UP000286268">
    <property type="component" value="Chromosome"/>
</dbReference>
<comment type="pathway">
    <text evidence="6">Carbohydrate degradation; L-rhamnose degradation; glycerone phosphate from L-rhamnose: step 1/3.</text>
</comment>
<name>A0A3R5X497_9CLOT</name>
<dbReference type="EC" id="5.3.1.14" evidence="6 7"/>
<accession>A0A3R5X497</accession>
<comment type="function">
    <text evidence="6">Catalyzes the interconversion of L-rhamnose and L-rhamnulose.</text>
</comment>
<dbReference type="UniPathway" id="UPA00541">
    <property type="reaction ID" value="UER00601"/>
</dbReference>